<dbReference type="NCBIfam" id="TIGR00578">
    <property type="entry name" value="ku70"/>
    <property type="match status" value="1"/>
</dbReference>
<proteinExistence type="inferred from homology"/>
<dbReference type="SMART" id="SM00559">
    <property type="entry name" value="Ku78"/>
    <property type="match status" value="1"/>
</dbReference>
<dbReference type="InterPro" id="IPR016194">
    <property type="entry name" value="SPOC-like_C_dom_sf"/>
</dbReference>
<dbReference type="Pfam" id="PF03730">
    <property type="entry name" value="Ku_C"/>
    <property type="match status" value="1"/>
</dbReference>
<dbReference type="GO" id="GO:0000723">
    <property type="term" value="P:telomere maintenance"/>
    <property type="evidence" value="ECO:0007669"/>
    <property type="project" value="InterPro"/>
</dbReference>
<dbReference type="SUPFAM" id="SSF68906">
    <property type="entry name" value="SAP domain"/>
    <property type="match status" value="1"/>
</dbReference>
<dbReference type="Pfam" id="PF02735">
    <property type="entry name" value="Ku"/>
    <property type="match status" value="1"/>
</dbReference>
<evidence type="ECO:0000313" key="14">
    <source>
        <dbReference type="EMBL" id="KAI6655071.1"/>
    </source>
</evidence>
<organism evidence="14 15">
    <name type="scientific">Oopsacas minuta</name>
    <dbReference type="NCBI Taxonomy" id="111878"/>
    <lineage>
        <taxon>Eukaryota</taxon>
        <taxon>Metazoa</taxon>
        <taxon>Porifera</taxon>
        <taxon>Hexactinellida</taxon>
        <taxon>Hexasterophora</taxon>
        <taxon>Lyssacinosida</taxon>
        <taxon>Leucopsacidae</taxon>
        <taxon>Oopsacas</taxon>
    </lineage>
</organism>
<dbReference type="GO" id="GO:0042162">
    <property type="term" value="F:telomeric DNA binding"/>
    <property type="evidence" value="ECO:0007669"/>
    <property type="project" value="InterPro"/>
</dbReference>
<feature type="domain" description="RGS" evidence="13">
    <location>
        <begin position="249"/>
        <end position="330"/>
    </location>
</feature>
<dbReference type="Gene3D" id="2.40.290.10">
    <property type="match status" value="1"/>
</dbReference>
<dbReference type="FunFam" id="2.40.290.10:FF:000001">
    <property type="entry name" value="X-ray repair cross complementing 6"/>
    <property type="match status" value="1"/>
</dbReference>
<reference evidence="14 15" key="1">
    <citation type="journal article" date="2023" name="BMC Biol.">
        <title>The compact genome of the sponge Oopsacas minuta (Hexactinellida) is lacking key metazoan core genes.</title>
        <authorList>
            <person name="Santini S."/>
            <person name="Schenkelaars Q."/>
            <person name="Jourda C."/>
            <person name="Duchesne M."/>
            <person name="Belahbib H."/>
            <person name="Rocher C."/>
            <person name="Selva M."/>
            <person name="Riesgo A."/>
            <person name="Vervoort M."/>
            <person name="Leys S.P."/>
            <person name="Kodjabachian L."/>
            <person name="Le Bivic A."/>
            <person name="Borchiellini C."/>
            <person name="Claverie J.M."/>
            <person name="Renard E."/>
        </authorList>
    </citation>
    <scope>NUCLEOTIDE SEQUENCE [LARGE SCALE GENOMIC DNA]</scope>
    <source>
        <strain evidence="14">SPO-2</strain>
    </source>
</reference>
<dbReference type="InterPro" id="IPR036361">
    <property type="entry name" value="SAP_dom_sf"/>
</dbReference>
<evidence type="ECO:0000256" key="9">
    <source>
        <dbReference type="ARBA" id="ARBA00023172"/>
    </source>
</evidence>
<dbReference type="GO" id="GO:0003678">
    <property type="term" value="F:DNA helicase activity"/>
    <property type="evidence" value="ECO:0007669"/>
    <property type="project" value="InterPro"/>
</dbReference>
<name>A0AAV7K1Q8_9METZ</name>
<evidence type="ECO:0000256" key="1">
    <source>
        <dbReference type="ARBA" id="ARBA00004123"/>
    </source>
</evidence>
<dbReference type="GO" id="GO:0043564">
    <property type="term" value="C:Ku70:Ku80 complex"/>
    <property type="evidence" value="ECO:0007669"/>
    <property type="project" value="InterPro"/>
</dbReference>
<keyword evidence="5" id="KW-0378">Hydrolase</keyword>
<dbReference type="InterPro" id="IPR006165">
    <property type="entry name" value="Ku70"/>
</dbReference>
<keyword evidence="4" id="KW-0227">DNA damage</keyword>
<dbReference type="Gene3D" id="1.10.167.10">
    <property type="entry name" value="Regulator of G-protein Signalling 4, domain 2"/>
    <property type="match status" value="1"/>
</dbReference>
<dbReference type="EMBL" id="JAKMXF010000210">
    <property type="protein sequence ID" value="KAI6655071.1"/>
    <property type="molecule type" value="Genomic_DNA"/>
</dbReference>
<dbReference type="GO" id="GO:0016787">
    <property type="term" value="F:hydrolase activity"/>
    <property type="evidence" value="ECO:0007669"/>
    <property type="project" value="UniProtKB-KW"/>
</dbReference>
<keyword evidence="11" id="KW-0539">Nucleus</keyword>
<dbReference type="GO" id="GO:0003684">
    <property type="term" value="F:damaged DNA binding"/>
    <property type="evidence" value="ECO:0007669"/>
    <property type="project" value="InterPro"/>
</dbReference>
<dbReference type="CDD" id="cd00788">
    <property type="entry name" value="KU70"/>
    <property type="match status" value="1"/>
</dbReference>
<dbReference type="InterPro" id="IPR044926">
    <property type="entry name" value="RGS_subdomain_2"/>
</dbReference>
<dbReference type="PROSITE" id="PS50132">
    <property type="entry name" value="RGS"/>
    <property type="match status" value="1"/>
</dbReference>
<dbReference type="AlphaFoldDB" id="A0AAV7K1Q8"/>
<evidence type="ECO:0000256" key="6">
    <source>
        <dbReference type="ARBA" id="ARBA00022806"/>
    </source>
</evidence>
<gene>
    <name evidence="14" type="ORF">LOD99_2360</name>
</gene>
<dbReference type="GO" id="GO:0003690">
    <property type="term" value="F:double-stranded DNA binding"/>
    <property type="evidence" value="ECO:0007669"/>
    <property type="project" value="TreeGrafter"/>
</dbReference>
<keyword evidence="9" id="KW-0233">DNA recombination</keyword>
<dbReference type="InterPro" id="IPR005160">
    <property type="entry name" value="Ku_C"/>
</dbReference>
<comment type="caution">
    <text evidence="14">The sequence shown here is derived from an EMBL/GenBank/DDBJ whole genome shotgun (WGS) entry which is preliminary data.</text>
</comment>
<evidence type="ECO:0000256" key="8">
    <source>
        <dbReference type="ARBA" id="ARBA00023125"/>
    </source>
</evidence>
<keyword evidence="6" id="KW-0347">Helicase</keyword>
<evidence type="ECO:0000256" key="7">
    <source>
        <dbReference type="ARBA" id="ARBA00022840"/>
    </source>
</evidence>
<dbReference type="InterPro" id="IPR006164">
    <property type="entry name" value="DNA_bd_Ku70/Ku80"/>
</dbReference>
<evidence type="ECO:0000256" key="10">
    <source>
        <dbReference type="ARBA" id="ARBA00023204"/>
    </source>
</evidence>
<evidence type="ECO:0000256" key="4">
    <source>
        <dbReference type="ARBA" id="ARBA00022763"/>
    </source>
</evidence>
<dbReference type="PANTHER" id="PTHR12604:SF2">
    <property type="entry name" value="X-RAY REPAIR CROSS-COMPLEMENTING PROTEIN 6"/>
    <property type="match status" value="1"/>
</dbReference>
<dbReference type="SUPFAM" id="SSF48097">
    <property type="entry name" value="Regulator of G-protein signaling, RGS"/>
    <property type="match status" value="2"/>
</dbReference>
<dbReference type="GO" id="GO:0006303">
    <property type="term" value="P:double-strand break repair via nonhomologous end joining"/>
    <property type="evidence" value="ECO:0007669"/>
    <property type="project" value="InterPro"/>
</dbReference>
<dbReference type="SUPFAM" id="SSF100939">
    <property type="entry name" value="SPOC domain-like"/>
    <property type="match status" value="1"/>
</dbReference>
<keyword evidence="8" id="KW-0238">DNA-binding</keyword>
<keyword evidence="15" id="KW-1185">Reference proteome</keyword>
<feature type="region of interest" description="Disordered" evidence="12">
    <location>
        <begin position="380"/>
        <end position="403"/>
    </location>
</feature>
<dbReference type="Gene3D" id="4.10.970.10">
    <property type="entry name" value="Ku70, bridge and pillars"/>
    <property type="match status" value="1"/>
</dbReference>
<keyword evidence="7" id="KW-0067">ATP-binding</keyword>
<dbReference type="Gene3D" id="1.10.720.30">
    <property type="entry name" value="SAP domain"/>
    <property type="match status" value="1"/>
</dbReference>
<evidence type="ECO:0000256" key="3">
    <source>
        <dbReference type="ARBA" id="ARBA00022741"/>
    </source>
</evidence>
<dbReference type="InterPro" id="IPR047087">
    <property type="entry name" value="KU70_core_dom"/>
</dbReference>
<protein>
    <submittedName>
        <fullName evidence="14">X-ray repair cross-complementing protein 6-like</fullName>
    </submittedName>
</protein>
<accession>A0AAV7K1Q8</accession>
<dbReference type="InterPro" id="IPR036305">
    <property type="entry name" value="RGS_sf"/>
</dbReference>
<keyword evidence="3" id="KW-0547">Nucleotide-binding</keyword>
<evidence type="ECO:0000256" key="11">
    <source>
        <dbReference type="ARBA" id="ARBA00023242"/>
    </source>
</evidence>
<comment type="subcellular location">
    <subcellularLocation>
        <location evidence="1">Nucleus</location>
    </subcellularLocation>
</comment>
<evidence type="ECO:0000256" key="12">
    <source>
        <dbReference type="SAM" id="MobiDB-lite"/>
    </source>
</evidence>
<dbReference type="InterPro" id="IPR027388">
    <property type="entry name" value="Ku70_bridge/pillars_dom_sf"/>
</dbReference>
<sequence>MVESGSKFSESNQRSQIYVWTFMSRENHSPRRKTSHTDKFQRKIFSSNDSPAQHYQPKNFLDIFRDPVQLEWFKKFLISRGDGSEYMLLYILAVNELKQYTLTPDRVMNIYRYIKTYLLGVNSEIFMRQRHPLWFRIRRTHNPPVSLLVEGQCLLAKILHEEYFPLYIAFNKEGEKGVCSTGSESDTRGRRLYRWTKFIKAVIEFRKGLLDQNSHTCFKSYLLKESKMCSNNPVRIIGDKVFSTNKLIKDIEFWSEVERYKSLYDDNCNSDTLYRKAQTIVECFLESSISPRIQINVTPDLANTIIQDLDTNGATRGVFHEAELAVFITLMIFWRRYEIWMVDFDMKKLPHLPLLPKQTIQNSSNKKQEKEPIIVPNKPTIQTPIEKPIPSNRRQRPVTQGHAPELSDLLPRISYSLASRRCCLLSFGHEDIVNVDEDEKTGSLPDAADKFEELLTRVRSKDHKKRPLQRTKLKLHDGLELGIGVYSLVRPTTKPSFKWLDQANHQDVKTQTKMLCNDTGKELTHVDIKFYRDFGGKKAIFEKEELNDMKQLDEFKGLKLLGFKPRSRLKLLHHLRPSNFLYPDESVVKGSKKLFSLLLSRCIAKDLIGYCWYQGRGASAPRLAALLPQTQEKDESGIQVTPPGFHLIYLPFADDFRKLRYEKPEEATEDQIDATKRVIRNLLFQFKAESFENPSLQREYRVLEALALDKDEPDEFTDYTKPNNEQILKKAGQELADLSKICHPPDHQPVKTGAKRARAADASDPKKYCPSGEVDIEGMVKSGQVEKLTIPVLKQFLISVGKKSTGKKADLVLMVKDHFQ</sequence>
<keyword evidence="10" id="KW-0234">DNA repair</keyword>
<evidence type="ECO:0000256" key="5">
    <source>
        <dbReference type="ARBA" id="ARBA00022801"/>
    </source>
</evidence>
<evidence type="ECO:0000259" key="13">
    <source>
        <dbReference type="PROSITE" id="PS50132"/>
    </source>
</evidence>
<dbReference type="PANTHER" id="PTHR12604">
    <property type="entry name" value="KU AUTOANTIGEN DNA HELICASE"/>
    <property type="match status" value="1"/>
</dbReference>
<dbReference type="Gene3D" id="1.10.1600.10">
    <property type="match status" value="1"/>
</dbReference>
<evidence type="ECO:0000313" key="15">
    <source>
        <dbReference type="Proteomes" id="UP001165289"/>
    </source>
</evidence>
<dbReference type="Proteomes" id="UP001165289">
    <property type="component" value="Unassembled WGS sequence"/>
</dbReference>
<evidence type="ECO:0000256" key="2">
    <source>
        <dbReference type="ARBA" id="ARBA00005240"/>
    </source>
</evidence>
<dbReference type="GO" id="GO:0005524">
    <property type="term" value="F:ATP binding"/>
    <property type="evidence" value="ECO:0007669"/>
    <property type="project" value="UniProtKB-KW"/>
</dbReference>
<comment type="similarity">
    <text evidence="2">Belongs to the ku70 family.</text>
</comment>
<dbReference type="GO" id="GO:0006310">
    <property type="term" value="P:DNA recombination"/>
    <property type="evidence" value="ECO:0007669"/>
    <property type="project" value="UniProtKB-KW"/>
</dbReference>
<dbReference type="InterPro" id="IPR016137">
    <property type="entry name" value="RGS"/>
</dbReference>